<keyword evidence="4 10" id="KW-1133">Transmembrane helix</keyword>
<keyword evidence="5" id="KW-0406">Ion transport</keyword>
<evidence type="ECO:0000313" key="11">
    <source>
        <dbReference type="EMBL" id="MCH5596767.1"/>
    </source>
</evidence>
<evidence type="ECO:0000256" key="7">
    <source>
        <dbReference type="ARBA" id="ARBA00023173"/>
    </source>
</evidence>
<evidence type="ECO:0000256" key="9">
    <source>
        <dbReference type="ARBA" id="ARBA00023303"/>
    </source>
</evidence>
<sequence>MYFTILVTRMKSLFAKIQNNFLRVNLGALVVGTMILFFPALYGDSYHGLHETLETVTSKESISLMVLAALIILKPLAASLTLGAGGDGGVFAPSIVAGAFLGLLFALFCNSYLGTELIPLNFALVGAAATLSSAIFAPFTALILVCNLVPNGYDLFIPILIGCFTSKLFSQKVLPYNAYTYDFYKLSKAG</sequence>
<dbReference type="SUPFAM" id="SSF81340">
    <property type="entry name" value="Clc chloride channel"/>
    <property type="match status" value="1"/>
</dbReference>
<evidence type="ECO:0000256" key="8">
    <source>
        <dbReference type="ARBA" id="ARBA00023214"/>
    </source>
</evidence>
<evidence type="ECO:0000256" key="10">
    <source>
        <dbReference type="SAM" id="Phobius"/>
    </source>
</evidence>
<keyword evidence="7" id="KW-0869">Chloride channel</keyword>
<evidence type="ECO:0000313" key="12">
    <source>
        <dbReference type="Proteomes" id="UP001202248"/>
    </source>
</evidence>
<gene>
    <name evidence="11" type="ORF">MKP09_01925</name>
</gene>
<evidence type="ECO:0000256" key="5">
    <source>
        <dbReference type="ARBA" id="ARBA00023065"/>
    </source>
</evidence>
<comment type="caution">
    <text evidence="11">The sequence shown here is derived from an EMBL/GenBank/DDBJ whole genome shotgun (WGS) entry which is preliminary data.</text>
</comment>
<keyword evidence="8" id="KW-0868">Chloride</keyword>
<feature type="transmembrane region" description="Helical" evidence="10">
    <location>
        <begin position="21"/>
        <end position="42"/>
    </location>
</feature>
<proteinExistence type="predicted"/>
<evidence type="ECO:0000256" key="4">
    <source>
        <dbReference type="ARBA" id="ARBA00022989"/>
    </source>
</evidence>
<keyword evidence="2" id="KW-0813">Transport</keyword>
<keyword evidence="6 10" id="KW-0472">Membrane</keyword>
<evidence type="ECO:0000256" key="6">
    <source>
        <dbReference type="ARBA" id="ARBA00023136"/>
    </source>
</evidence>
<dbReference type="InterPro" id="IPR001807">
    <property type="entry name" value="ClC"/>
</dbReference>
<comment type="subcellular location">
    <subcellularLocation>
        <location evidence="1">Membrane</location>
        <topology evidence="1">Multi-pass membrane protein</topology>
    </subcellularLocation>
</comment>
<feature type="transmembrane region" description="Helical" evidence="10">
    <location>
        <begin position="62"/>
        <end position="83"/>
    </location>
</feature>
<protein>
    <submittedName>
        <fullName evidence="11">Chloride channel protein</fullName>
    </submittedName>
</protein>
<keyword evidence="12" id="KW-1185">Reference proteome</keyword>
<organism evidence="11 12">
    <name type="scientific">Niabella ginsengisoli</name>
    <dbReference type="NCBI Taxonomy" id="522298"/>
    <lineage>
        <taxon>Bacteria</taxon>
        <taxon>Pseudomonadati</taxon>
        <taxon>Bacteroidota</taxon>
        <taxon>Chitinophagia</taxon>
        <taxon>Chitinophagales</taxon>
        <taxon>Chitinophagaceae</taxon>
        <taxon>Niabella</taxon>
    </lineage>
</organism>
<dbReference type="InterPro" id="IPR014743">
    <property type="entry name" value="Cl-channel_core"/>
</dbReference>
<keyword evidence="9" id="KW-0407">Ion channel</keyword>
<dbReference type="PANTHER" id="PTHR43427">
    <property type="entry name" value="CHLORIDE CHANNEL PROTEIN CLC-E"/>
    <property type="match status" value="1"/>
</dbReference>
<reference evidence="11 12" key="1">
    <citation type="submission" date="2022-02" db="EMBL/GenBank/DDBJ databases">
        <authorList>
            <person name="Min J."/>
        </authorList>
    </citation>
    <scope>NUCLEOTIDE SEQUENCE [LARGE SCALE GENOMIC DNA]</scope>
    <source>
        <strain evidence="11 12">GR10-1</strain>
    </source>
</reference>
<keyword evidence="3 10" id="KW-0812">Transmembrane</keyword>
<feature type="transmembrane region" description="Helical" evidence="10">
    <location>
        <begin position="125"/>
        <end position="149"/>
    </location>
</feature>
<evidence type="ECO:0000256" key="2">
    <source>
        <dbReference type="ARBA" id="ARBA00022448"/>
    </source>
</evidence>
<evidence type="ECO:0000256" key="1">
    <source>
        <dbReference type="ARBA" id="ARBA00004141"/>
    </source>
</evidence>
<dbReference type="Pfam" id="PF00654">
    <property type="entry name" value="Voltage_CLC"/>
    <property type="match status" value="1"/>
</dbReference>
<dbReference type="InterPro" id="IPR050368">
    <property type="entry name" value="ClC-type_chloride_channel"/>
</dbReference>
<dbReference type="EMBL" id="JAKWBL010000001">
    <property type="protein sequence ID" value="MCH5596767.1"/>
    <property type="molecule type" value="Genomic_DNA"/>
</dbReference>
<name>A0ABS9SEI3_9BACT</name>
<dbReference type="Proteomes" id="UP001202248">
    <property type="component" value="Unassembled WGS sequence"/>
</dbReference>
<accession>A0ABS9SEI3</accession>
<feature type="transmembrane region" description="Helical" evidence="10">
    <location>
        <begin position="90"/>
        <end position="113"/>
    </location>
</feature>
<dbReference type="Gene3D" id="1.10.3080.10">
    <property type="entry name" value="Clc chloride channel"/>
    <property type="match status" value="1"/>
</dbReference>
<dbReference type="CDD" id="cd00400">
    <property type="entry name" value="Voltage_gated_ClC"/>
    <property type="match status" value="1"/>
</dbReference>
<dbReference type="PANTHER" id="PTHR43427:SF6">
    <property type="entry name" value="CHLORIDE CHANNEL PROTEIN CLC-E"/>
    <property type="match status" value="1"/>
</dbReference>
<evidence type="ECO:0000256" key="3">
    <source>
        <dbReference type="ARBA" id="ARBA00022692"/>
    </source>
</evidence>